<evidence type="ECO:0000313" key="6">
    <source>
        <dbReference type="Proteomes" id="UP000178841"/>
    </source>
</evidence>
<accession>A0A1G2CQN9</accession>
<dbReference type="PRINTS" id="PR00778">
    <property type="entry name" value="HTHARSR"/>
</dbReference>
<dbReference type="InterPro" id="IPR011991">
    <property type="entry name" value="ArsR-like_HTH"/>
</dbReference>
<evidence type="ECO:0000256" key="3">
    <source>
        <dbReference type="ARBA" id="ARBA00023163"/>
    </source>
</evidence>
<keyword evidence="3" id="KW-0804">Transcription</keyword>
<dbReference type="GO" id="GO:0003700">
    <property type="term" value="F:DNA-binding transcription factor activity"/>
    <property type="evidence" value="ECO:0007669"/>
    <property type="project" value="InterPro"/>
</dbReference>
<evidence type="ECO:0000313" key="5">
    <source>
        <dbReference type="EMBL" id="OGZ03699.1"/>
    </source>
</evidence>
<proteinExistence type="predicted"/>
<comment type="caution">
    <text evidence="5">The sequence shown here is derived from an EMBL/GenBank/DDBJ whole genome shotgun (WGS) entry which is preliminary data.</text>
</comment>
<dbReference type="PANTHER" id="PTHR33154:SF33">
    <property type="entry name" value="TRANSCRIPTIONAL REPRESSOR SDPR"/>
    <property type="match status" value="1"/>
</dbReference>
<dbReference type="InterPro" id="IPR036388">
    <property type="entry name" value="WH-like_DNA-bd_sf"/>
</dbReference>
<dbReference type="SMART" id="SM00418">
    <property type="entry name" value="HTH_ARSR"/>
    <property type="match status" value="1"/>
</dbReference>
<dbReference type="EMBL" id="MHLH01000015">
    <property type="protein sequence ID" value="OGZ03699.1"/>
    <property type="molecule type" value="Genomic_DNA"/>
</dbReference>
<dbReference type="Gene3D" id="1.10.10.10">
    <property type="entry name" value="Winged helix-like DNA-binding domain superfamily/Winged helix DNA-binding domain"/>
    <property type="match status" value="1"/>
</dbReference>
<dbReference type="NCBIfam" id="NF033788">
    <property type="entry name" value="HTH_metalloreg"/>
    <property type="match status" value="1"/>
</dbReference>
<keyword evidence="1" id="KW-0805">Transcription regulation</keyword>
<dbReference type="GO" id="GO:0003677">
    <property type="term" value="F:DNA binding"/>
    <property type="evidence" value="ECO:0007669"/>
    <property type="project" value="UniProtKB-KW"/>
</dbReference>
<dbReference type="Pfam" id="PF12840">
    <property type="entry name" value="HTH_20"/>
    <property type="match status" value="1"/>
</dbReference>
<reference evidence="5 6" key="1">
    <citation type="journal article" date="2016" name="Nat. Commun.">
        <title>Thousands of microbial genomes shed light on interconnected biogeochemical processes in an aquifer system.</title>
        <authorList>
            <person name="Anantharaman K."/>
            <person name="Brown C.T."/>
            <person name="Hug L.A."/>
            <person name="Sharon I."/>
            <person name="Castelle C.J."/>
            <person name="Probst A.J."/>
            <person name="Thomas B.C."/>
            <person name="Singh A."/>
            <person name="Wilkins M.J."/>
            <person name="Karaoz U."/>
            <person name="Brodie E.L."/>
            <person name="Williams K.H."/>
            <person name="Hubbard S.S."/>
            <person name="Banfield J.F."/>
        </authorList>
    </citation>
    <scope>NUCLEOTIDE SEQUENCE [LARGE SCALE GENOMIC DNA]</scope>
</reference>
<dbReference type="AlphaFoldDB" id="A0A1G2CQN9"/>
<dbReference type="InterPro" id="IPR001845">
    <property type="entry name" value="HTH_ArsR_DNA-bd_dom"/>
</dbReference>
<dbReference type="Proteomes" id="UP000178841">
    <property type="component" value="Unassembled WGS sequence"/>
</dbReference>
<gene>
    <name evidence="5" type="ORF">A2648_01965</name>
</gene>
<dbReference type="InterPro" id="IPR036390">
    <property type="entry name" value="WH_DNA-bd_sf"/>
</dbReference>
<organism evidence="5 6">
    <name type="scientific">Candidatus Lloydbacteria bacterium RIFCSPHIGHO2_01_FULL_41_20</name>
    <dbReference type="NCBI Taxonomy" id="1798657"/>
    <lineage>
        <taxon>Bacteria</taxon>
        <taxon>Candidatus Lloydiibacteriota</taxon>
    </lineage>
</organism>
<dbReference type="PROSITE" id="PS50987">
    <property type="entry name" value="HTH_ARSR_2"/>
    <property type="match status" value="1"/>
</dbReference>
<keyword evidence="2" id="KW-0238">DNA-binding</keyword>
<feature type="domain" description="HTH arsR-type" evidence="4">
    <location>
        <begin position="1"/>
        <end position="88"/>
    </location>
</feature>
<protein>
    <recommendedName>
        <fullName evidence="4">HTH arsR-type domain-containing protein</fullName>
    </recommendedName>
</protein>
<sequence>MKEKELERSLKALANKRRLAILRFIRNEKEASVGNIADQIKLSFNATSKHLGVLSSANILDKEQRSLQMFYRLGDNLPEVINRIISIL</sequence>
<dbReference type="STRING" id="1798657.A2648_01965"/>
<evidence type="ECO:0000256" key="1">
    <source>
        <dbReference type="ARBA" id="ARBA00023015"/>
    </source>
</evidence>
<evidence type="ECO:0000259" key="4">
    <source>
        <dbReference type="PROSITE" id="PS50987"/>
    </source>
</evidence>
<dbReference type="PANTHER" id="PTHR33154">
    <property type="entry name" value="TRANSCRIPTIONAL REGULATOR, ARSR FAMILY"/>
    <property type="match status" value="1"/>
</dbReference>
<dbReference type="CDD" id="cd00090">
    <property type="entry name" value="HTH_ARSR"/>
    <property type="match status" value="1"/>
</dbReference>
<dbReference type="InterPro" id="IPR051081">
    <property type="entry name" value="HTH_MetalResp_TranReg"/>
</dbReference>
<name>A0A1G2CQN9_9BACT</name>
<dbReference type="SUPFAM" id="SSF46785">
    <property type="entry name" value="Winged helix' DNA-binding domain"/>
    <property type="match status" value="1"/>
</dbReference>
<evidence type="ECO:0000256" key="2">
    <source>
        <dbReference type="ARBA" id="ARBA00023125"/>
    </source>
</evidence>